<dbReference type="SUPFAM" id="SSF74650">
    <property type="entry name" value="Galactose mutarotase-like"/>
    <property type="match status" value="1"/>
</dbReference>
<dbReference type="InterPro" id="IPR051816">
    <property type="entry name" value="Glycosyl_Hydrolase_31"/>
</dbReference>
<feature type="domain" description="DUF5110" evidence="6">
    <location>
        <begin position="700"/>
        <end position="768"/>
    </location>
</feature>
<dbReference type="Gene3D" id="2.60.40.1760">
    <property type="entry name" value="glycosyl hydrolase (family 31)"/>
    <property type="match status" value="1"/>
</dbReference>
<evidence type="ECO:0000259" key="6">
    <source>
        <dbReference type="Pfam" id="PF17137"/>
    </source>
</evidence>
<keyword evidence="3" id="KW-0732">Signal</keyword>
<comment type="caution">
    <text evidence="8">The sequence shown here is derived from an EMBL/GenBank/DDBJ whole genome shotgun (WGS) entry which is preliminary data.</text>
</comment>
<evidence type="ECO:0000256" key="1">
    <source>
        <dbReference type="ARBA" id="ARBA00007806"/>
    </source>
</evidence>
<dbReference type="SUPFAM" id="SSF51445">
    <property type="entry name" value="(Trans)glycosidases"/>
    <property type="match status" value="1"/>
</dbReference>
<organism evidence="8 9">
    <name type="scientific">Hymenobacter telluris</name>
    <dbReference type="NCBI Taxonomy" id="2816474"/>
    <lineage>
        <taxon>Bacteria</taxon>
        <taxon>Pseudomonadati</taxon>
        <taxon>Bacteroidota</taxon>
        <taxon>Cytophagia</taxon>
        <taxon>Cytophagales</taxon>
        <taxon>Hymenobacteraceae</taxon>
        <taxon>Hymenobacter</taxon>
    </lineage>
</organism>
<evidence type="ECO:0000313" key="8">
    <source>
        <dbReference type="EMBL" id="MBO0356459.1"/>
    </source>
</evidence>
<dbReference type="SUPFAM" id="SSF51011">
    <property type="entry name" value="Glycosyl hydrolase domain"/>
    <property type="match status" value="1"/>
</dbReference>
<proteinExistence type="inferred from homology"/>
<evidence type="ECO:0000259" key="4">
    <source>
        <dbReference type="Pfam" id="PF01055"/>
    </source>
</evidence>
<evidence type="ECO:0000256" key="2">
    <source>
        <dbReference type="RuleBase" id="RU361185"/>
    </source>
</evidence>
<protein>
    <submittedName>
        <fullName evidence="8">DUF5110 domain-containing protein</fullName>
    </submittedName>
</protein>
<dbReference type="Pfam" id="PF13802">
    <property type="entry name" value="Gal_mutarotas_2"/>
    <property type="match status" value="1"/>
</dbReference>
<feature type="signal peptide" evidence="3">
    <location>
        <begin position="1"/>
        <end position="22"/>
    </location>
</feature>
<dbReference type="GO" id="GO:0005975">
    <property type="term" value="P:carbohydrate metabolic process"/>
    <property type="evidence" value="ECO:0007669"/>
    <property type="project" value="InterPro"/>
</dbReference>
<reference evidence="8" key="1">
    <citation type="submission" date="2021-03" db="EMBL/GenBank/DDBJ databases">
        <authorList>
            <person name="Kim M.K."/>
        </authorList>
    </citation>
    <scope>NUCLEOTIDE SEQUENCE</scope>
    <source>
        <strain evidence="8">BT186</strain>
    </source>
</reference>
<dbReference type="AlphaFoldDB" id="A0A939ERJ0"/>
<dbReference type="CDD" id="cd14752">
    <property type="entry name" value="GH31_N"/>
    <property type="match status" value="1"/>
</dbReference>
<accession>A0A939ERJ0</accession>
<gene>
    <name evidence="8" type="ORF">J0X19_00745</name>
</gene>
<dbReference type="InterPro" id="IPR000322">
    <property type="entry name" value="Glyco_hydro_31_TIM"/>
</dbReference>
<dbReference type="Gene3D" id="3.20.20.80">
    <property type="entry name" value="Glycosidases"/>
    <property type="match status" value="1"/>
</dbReference>
<keyword evidence="2" id="KW-0378">Hydrolase</keyword>
<dbReference type="InterPro" id="IPR011013">
    <property type="entry name" value="Gal_mutarotase_sf_dom"/>
</dbReference>
<evidence type="ECO:0000259" key="5">
    <source>
        <dbReference type="Pfam" id="PF13802"/>
    </source>
</evidence>
<dbReference type="InterPro" id="IPR017853">
    <property type="entry name" value="GH"/>
</dbReference>
<dbReference type="CDD" id="cd06591">
    <property type="entry name" value="GH31_xylosidase_XylS"/>
    <property type="match status" value="1"/>
</dbReference>
<name>A0A939ERJ0_9BACT</name>
<dbReference type="Pfam" id="PF21365">
    <property type="entry name" value="Glyco_hydro_31_3rd"/>
    <property type="match status" value="1"/>
</dbReference>
<dbReference type="InterPro" id="IPR013780">
    <property type="entry name" value="Glyco_hydro_b"/>
</dbReference>
<dbReference type="InterPro" id="IPR048395">
    <property type="entry name" value="Glyco_hydro_31_C"/>
</dbReference>
<evidence type="ECO:0000256" key="3">
    <source>
        <dbReference type="SAM" id="SignalP"/>
    </source>
</evidence>
<dbReference type="Gene3D" id="2.60.40.1180">
    <property type="entry name" value="Golgi alpha-mannosidase II"/>
    <property type="match status" value="2"/>
</dbReference>
<dbReference type="Pfam" id="PF01055">
    <property type="entry name" value="Glyco_hydro_31_2nd"/>
    <property type="match status" value="1"/>
</dbReference>
<dbReference type="GO" id="GO:0030246">
    <property type="term" value="F:carbohydrate binding"/>
    <property type="evidence" value="ECO:0007669"/>
    <property type="project" value="InterPro"/>
</dbReference>
<feature type="domain" description="Glycoside hydrolase family 31 N-terminal" evidence="5">
    <location>
        <begin position="40"/>
        <end position="201"/>
    </location>
</feature>
<evidence type="ECO:0000259" key="7">
    <source>
        <dbReference type="Pfam" id="PF21365"/>
    </source>
</evidence>
<comment type="similarity">
    <text evidence="1 2">Belongs to the glycosyl hydrolase 31 family.</text>
</comment>
<feature type="domain" description="Glycosyl hydrolase family 31 C-terminal" evidence="7">
    <location>
        <begin position="582"/>
        <end position="684"/>
    </location>
</feature>
<keyword evidence="2" id="KW-0326">Glycosidase</keyword>
<dbReference type="InterPro" id="IPR033403">
    <property type="entry name" value="DUF5110"/>
</dbReference>
<dbReference type="Pfam" id="PF17137">
    <property type="entry name" value="DUF5110"/>
    <property type="match status" value="1"/>
</dbReference>
<evidence type="ECO:0000313" key="9">
    <source>
        <dbReference type="Proteomes" id="UP000664144"/>
    </source>
</evidence>
<dbReference type="PANTHER" id="PTHR43863:SF2">
    <property type="entry name" value="MALTASE-GLUCOAMYLASE"/>
    <property type="match status" value="1"/>
</dbReference>
<keyword evidence="9" id="KW-1185">Reference proteome</keyword>
<dbReference type="RefSeq" id="WP_206979968.1">
    <property type="nucleotide sequence ID" value="NZ_JAFLQZ010000001.1"/>
</dbReference>
<dbReference type="EMBL" id="JAFLQZ010000001">
    <property type="protein sequence ID" value="MBO0356459.1"/>
    <property type="molecule type" value="Genomic_DNA"/>
</dbReference>
<dbReference type="Proteomes" id="UP000664144">
    <property type="component" value="Unassembled WGS sequence"/>
</dbReference>
<feature type="chain" id="PRO_5037781765" evidence="3">
    <location>
        <begin position="23"/>
        <end position="796"/>
    </location>
</feature>
<feature type="domain" description="Glycoside hydrolase family 31 TIM barrel" evidence="4">
    <location>
        <begin position="243"/>
        <end position="571"/>
    </location>
</feature>
<dbReference type="PANTHER" id="PTHR43863">
    <property type="entry name" value="HYDROLASE, PUTATIVE (AFU_ORTHOLOGUE AFUA_1G03140)-RELATED"/>
    <property type="match status" value="1"/>
</dbReference>
<dbReference type="InterPro" id="IPR025887">
    <property type="entry name" value="Glyco_hydro_31_N_dom"/>
</dbReference>
<sequence>MFPTSFRPLAGLGLLLTTAAHAQRYQPTATGLKLNTDSLTVEVQFYSPDIVRVVKYPKSRETEKKSLAVVLAPAPGKLKYSEKNGVATVGSASTQVLVNQQTGQVSFRTAKGQPLLSEKAYGSRFSAKTDVDQPTYRVRQQFQLAPDEAVYGLGQHQDGTFNYRGKQLTLKQNNMVIAVPVLHSSKGYGVFWDNYSTTKFEDNAQATTFDSEIGDCADYYVLNGGGTADGVVAHYRQLTGPAPMFPRWTLGYWQSKERYKGQEELIDVVKKYRSLGIPLDGIVQDWQYWGENNDFWNSMEFGNPRFPKPQRMVDEVHELHAHQMISVWPSFGKKTKPYQEFAAKDMLFDFITWPRTPHVKVYDAFDPEARDIYWKYLNSGIFKLGMDGWWLDATEPDQLTPFDTDDDNETALGSFRKVRNAYPLMSTKGVYEHQRQASEAKRVFILTRSAFAGQQRYGTMVWSGDVNSRWDVLAKQVPAALNLSLAGFPYWNSDIGGFFPSGTYPKGVSDPAFQELYTRWQQFAAFTPMMRSHGEFTPREIYRFGERGTWSFDAQEKFIHLRYRLLPYLYSNMWTVTHHAGTLLRALPMDFPRDPKTASLGSEYMFGPAFLVRPVTDAQYVNRPDKNAPVPADFAQTKSVNVYLPAGTTWVDFWTGKRQAGNQTVQRETPIDLMPLYVRAGSVLPLAPRQQYIGEKDGAPLEIRVYPGADGEFTLYEDENDNYNYEKGAYATIRMRWNDKARQLTFEDRAGNFPGMQASRTFRVVLVDEQHGTGLGEDNAPAKAVQYAGRKTSVKL</sequence>
<dbReference type="GO" id="GO:0004553">
    <property type="term" value="F:hydrolase activity, hydrolyzing O-glycosyl compounds"/>
    <property type="evidence" value="ECO:0007669"/>
    <property type="project" value="InterPro"/>
</dbReference>